<dbReference type="OrthoDB" id="9807157at2"/>
<dbReference type="Gene3D" id="3.90.1150.10">
    <property type="entry name" value="Aspartate Aminotransferase, domain 1"/>
    <property type="match status" value="1"/>
</dbReference>
<dbReference type="InterPro" id="IPR015424">
    <property type="entry name" value="PyrdxlP-dep_Trfase"/>
</dbReference>
<dbReference type="Gene3D" id="3.40.640.10">
    <property type="entry name" value="Type I PLP-dependent aspartate aminotransferase-like (Major domain)"/>
    <property type="match status" value="1"/>
</dbReference>
<protein>
    <submittedName>
        <fullName evidence="6">8-amino-7-oxononanoate synthase</fullName>
    </submittedName>
</protein>
<reference evidence="6 7" key="1">
    <citation type="submission" date="2016-11" db="EMBL/GenBank/DDBJ databases">
        <title>Gramella sp. LPB0144 isolated from marine environment.</title>
        <authorList>
            <person name="Kim E."/>
            <person name="Yi H."/>
        </authorList>
    </citation>
    <scope>NUCLEOTIDE SEQUENCE [LARGE SCALE GENOMIC DNA]</scope>
    <source>
        <strain evidence="6 7">LPB0144</strain>
    </source>
</reference>
<accession>A0A1L3J650</accession>
<evidence type="ECO:0000256" key="4">
    <source>
        <dbReference type="ARBA" id="ARBA00022898"/>
    </source>
</evidence>
<dbReference type="SUPFAM" id="SSF53383">
    <property type="entry name" value="PLP-dependent transferases"/>
    <property type="match status" value="1"/>
</dbReference>
<dbReference type="InterPro" id="IPR004839">
    <property type="entry name" value="Aminotransferase_I/II_large"/>
</dbReference>
<evidence type="ECO:0000256" key="2">
    <source>
        <dbReference type="ARBA" id="ARBA00010008"/>
    </source>
</evidence>
<dbReference type="GO" id="GO:0016740">
    <property type="term" value="F:transferase activity"/>
    <property type="evidence" value="ECO:0007669"/>
    <property type="project" value="UniProtKB-KW"/>
</dbReference>
<keyword evidence="7" id="KW-1185">Reference proteome</keyword>
<name>A0A1L3J650_9FLAO</name>
<dbReference type="EMBL" id="CP018153">
    <property type="protein sequence ID" value="APG60583.1"/>
    <property type="molecule type" value="Genomic_DNA"/>
</dbReference>
<dbReference type="PANTHER" id="PTHR13693:SF77">
    <property type="entry name" value="8-AMINO-7-OXONONANOATE SYNTHASE"/>
    <property type="match status" value="1"/>
</dbReference>
<dbReference type="RefSeq" id="WP_072553273.1">
    <property type="nucleotide sequence ID" value="NZ_CP018153.1"/>
</dbReference>
<dbReference type="InterPro" id="IPR015421">
    <property type="entry name" value="PyrdxlP-dep_Trfase_major"/>
</dbReference>
<dbReference type="GO" id="GO:0009102">
    <property type="term" value="P:biotin biosynthetic process"/>
    <property type="evidence" value="ECO:0007669"/>
    <property type="project" value="TreeGrafter"/>
</dbReference>
<dbReference type="PANTHER" id="PTHR13693">
    <property type="entry name" value="CLASS II AMINOTRANSFERASE/8-AMINO-7-OXONONANOATE SYNTHASE"/>
    <property type="match status" value="1"/>
</dbReference>
<evidence type="ECO:0000259" key="5">
    <source>
        <dbReference type="Pfam" id="PF00155"/>
    </source>
</evidence>
<dbReference type="InterPro" id="IPR050087">
    <property type="entry name" value="AON_synthase_class-II"/>
</dbReference>
<dbReference type="Pfam" id="PF00155">
    <property type="entry name" value="Aminotran_1_2"/>
    <property type="match status" value="1"/>
</dbReference>
<keyword evidence="3" id="KW-0808">Transferase</keyword>
<dbReference type="Proteomes" id="UP000182510">
    <property type="component" value="Chromosome"/>
</dbReference>
<comment type="similarity">
    <text evidence="2">Belongs to the class-II pyridoxal-phosphate-dependent aminotransferase family. BioF subfamily.</text>
</comment>
<dbReference type="AlphaFoldDB" id="A0A1L3J650"/>
<sequence>MLEIPLKLQKRLDKRNRENSLRSLPENAFNPAIDFFSNDYLGFSKSVEIESEMRKIMEQFKPEHGSTGSRLISGNHSLFKQAEEELEKFHNSDAALIFNSGYDANIGFFSCVPQRNDVVFYDELAHASIRDGLKMSLSRNYNFRHNDLEDLKLKIERLNIDPEISDVYVVTESVFSMDGDSPDLGELIEMAEKLNFRLIIDEAHATGSFANNGEGLLQELSLEKKVFARIHTFGKALGSHGAVVLGATSLKNYLINFSRSFIYTTALPPNAIATIMAGYRLLSKDNSSIMALKDNIDYFKNQLKVNSLESIFIESDSPIQACLIPGNDTVKQIAFKLQVKGYIVKPILSPTVPVGQERLRFCIHSYNSREQISEVLKVLGNFVTNKK</sequence>
<comment type="cofactor">
    <cofactor evidence="1">
        <name>pyridoxal 5'-phosphate</name>
        <dbReference type="ChEBI" id="CHEBI:597326"/>
    </cofactor>
</comment>
<evidence type="ECO:0000256" key="1">
    <source>
        <dbReference type="ARBA" id="ARBA00001933"/>
    </source>
</evidence>
<proteinExistence type="inferred from homology"/>
<gene>
    <name evidence="6" type="ORF">LPB144_09295</name>
</gene>
<evidence type="ECO:0000313" key="7">
    <source>
        <dbReference type="Proteomes" id="UP000182510"/>
    </source>
</evidence>
<organism evidence="6 7">
    <name type="scientific">Christiangramia salexigens</name>
    <dbReference type="NCBI Taxonomy" id="1913577"/>
    <lineage>
        <taxon>Bacteria</taxon>
        <taxon>Pseudomonadati</taxon>
        <taxon>Bacteroidota</taxon>
        <taxon>Flavobacteriia</taxon>
        <taxon>Flavobacteriales</taxon>
        <taxon>Flavobacteriaceae</taxon>
        <taxon>Christiangramia</taxon>
    </lineage>
</organism>
<feature type="domain" description="Aminotransferase class I/classII large" evidence="5">
    <location>
        <begin position="33"/>
        <end position="378"/>
    </location>
</feature>
<dbReference type="STRING" id="1913577.LPB144_09295"/>
<evidence type="ECO:0000313" key="6">
    <source>
        <dbReference type="EMBL" id="APG60583.1"/>
    </source>
</evidence>
<dbReference type="KEGG" id="grl:LPB144_09295"/>
<dbReference type="InterPro" id="IPR015422">
    <property type="entry name" value="PyrdxlP-dep_Trfase_small"/>
</dbReference>
<dbReference type="GO" id="GO:0030170">
    <property type="term" value="F:pyridoxal phosphate binding"/>
    <property type="evidence" value="ECO:0007669"/>
    <property type="project" value="InterPro"/>
</dbReference>
<evidence type="ECO:0000256" key="3">
    <source>
        <dbReference type="ARBA" id="ARBA00022679"/>
    </source>
</evidence>
<keyword evidence="4" id="KW-0663">Pyridoxal phosphate</keyword>